<keyword evidence="9" id="KW-1133">Transmembrane helix</keyword>
<feature type="transmembrane region" description="Helical" evidence="9">
    <location>
        <begin position="209"/>
        <end position="227"/>
    </location>
</feature>
<dbReference type="Gene3D" id="3.30.565.10">
    <property type="entry name" value="Histidine kinase-like ATPase, C-terminal domain"/>
    <property type="match status" value="1"/>
</dbReference>
<evidence type="ECO:0000259" key="10">
    <source>
        <dbReference type="SMART" id="SM00387"/>
    </source>
</evidence>
<evidence type="ECO:0000256" key="2">
    <source>
        <dbReference type="ARBA" id="ARBA00012438"/>
    </source>
</evidence>
<evidence type="ECO:0000313" key="11">
    <source>
        <dbReference type="EMBL" id="MBB5016466.1"/>
    </source>
</evidence>
<keyword evidence="12" id="KW-1185">Reference proteome</keyword>
<dbReference type="InterPro" id="IPR003594">
    <property type="entry name" value="HATPase_dom"/>
</dbReference>
<feature type="transmembrane region" description="Helical" evidence="9">
    <location>
        <begin position="12"/>
        <end position="29"/>
    </location>
</feature>
<dbReference type="EMBL" id="JACHHX010000020">
    <property type="protein sequence ID" value="MBB5016466.1"/>
    <property type="molecule type" value="Genomic_DNA"/>
</dbReference>
<keyword evidence="9" id="KW-0472">Membrane</keyword>
<comment type="catalytic activity">
    <reaction evidence="1">
        <text>ATP + protein L-histidine = ADP + protein N-phospho-L-histidine.</text>
        <dbReference type="EC" id="2.7.13.3"/>
    </reaction>
</comment>
<keyword evidence="3" id="KW-0597">Phosphoprotein</keyword>
<evidence type="ECO:0000256" key="8">
    <source>
        <dbReference type="ARBA" id="ARBA00023012"/>
    </source>
</evidence>
<keyword evidence="5" id="KW-0547">Nucleotide-binding</keyword>
<evidence type="ECO:0000256" key="4">
    <source>
        <dbReference type="ARBA" id="ARBA00022679"/>
    </source>
</evidence>
<name>A0A7W7Y1N0_9GAMM</name>
<dbReference type="InterPro" id="IPR036890">
    <property type="entry name" value="HATPase_C_sf"/>
</dbReference>
<dbReference type="Pfam" id="PF07730">
    <property type="entry name" value="HisKA_3"/>
    <property type="match status" value="1"/>
</dbReference>
<dbReference type="InterPro" id="IPR011712">
    <property type="entry name" value="Sig_transdc_His_kin_sub3_dim/P"/>
</dbReference>
<evidence type="ECO:0000256" key="1">
    <source>
        <dbReference type="ARBA" id="ARBA00000085"/>
    </source>
</evidence>
<sequence>MWREHSRWLRPLAWALAWALAYIALWMALWSVSRTLWFLPAGLRLGALWVTPQRHWIWLALAEWTGLGLLGTVMGYNVFEPSSLALNALPWMLYAGSVALLRDGNPPGVPGTPVAMARLLAAGLLAAALVSPVLALYLPPGEGGPDQALGAFGYLFGDVVGQVVLAPLIVLLARRGLMLPEPRRLAGDLLLVLMPMLGLMAWLMLRTALGAGFGYLIAFAPLLYLGFRHGWIGPAIGLPLVGLAIEAAIVFDPALAAELQLQVGLAVIGAGALMLGASTTALRASHRLLAQRNAELSESNRSLQTLTGQLRDMSQRLTRLQEQGQRELAAELHDELGQAVTALATRISLGLRQTGDPEQRVLLESLRDQAGAVHDSLRRVLRQLRPAVLDAYGLQRALSEGPPREMLEDAGVEYRPSFAGEVDALDEDATTAIYRICQEAVTNCVRHARARVLTLRLEVVREPDGRHRRVRLEITDDGVGASRRPVSGGYGLGGIRSRVLALDGEYAFTTGPEGTRHRIELLRRGD</sequence>
<feature type="transmembrane region" description="Helical" evidence="9">
    <location>
        <begin position="58"/>
        <end position="78"/>
    </location>
</feature>
<dbReference type="PANTHER" id="PTHR24421:SF10">
    <property type="entry name" value="NITRATE_NITRITE SENSOR PROTEIN NARQ"/>
    <property type="match status" value="1"/>
</dbReference>
<gene>
    <name evidence="11" type="ORF">HNQ58_002381</name>
</gene>
<dbReference type="GO" id="GO:0005524">
    <property type="term" value="F:ATP binding"/>
    <property type="evidence" value="ECO:0007669"/>
    <property type="project" value="UniProtKB-KW"/>
</dbReference>
<feature type="transmembrane region" description="Helical" evidence="9">
    <location>
        <begin position="263"/>
        <end position="282"/>
    </location>
</feature>
<keyword evidence="8" id="KW-0902">Two-component regulatory system</keyword>
<comment type="caution">
    <text evidence="11">The sequence shown here is derived from an EMBL/GenBank/DDBJ whole genome shotgun (WGS) entry which is preliminary data.</text>
</comment>
<dbReference type="SUPFAM" id="SSF55874">
    <property type="entry name" value="ATPase domain of HSP90 chaperone/DNA topoisomerase II/histidine kinase"/>
    <property type="match status" value="1"/>
</dbReference>
<dbReference type="InterPro" id="IPR050482">
    <property type="entry name" value="Sensor_HK_TwoCompSys"/>
</dbReference>
<dbReference type="SMART" id="SM00387">
    <property type="entry name" value="HATPase_c"/>
    <property type="match status" value="1"/>
</dbReference>
<accession>A0A7W7Y1N0</accession>
<dbReference type="PANTHER" id="PTHR24421">
    <property type="entry name" value="NITRATE/NITRITE SENSOR PROTEIN NARX-RELATED"/>
    <property type="match status" value="1"/>
</dbReference>
<dbReference type="EC" id="2.7.13.3" evidence="2"/>
<evidence type="ECO:0000256" key="6">
    <source>
        <dbReference type="ARBA" id="ARBA00022777"/>
    </source>
</evidence>
<dbReference type="Proteomes" id="UP000519004">
    <property type="component" value="Unassembled WGS sequence"/>
</dbReference>
<dbReference type="GO" id="GO:0000155">
    <property type="term" value="F:phosphorelay sensor kinase activity"/>
    <property type="evidence" value="ECO:0007669"/>
    <property type="project" value="InterPro"/>
</dbReference>
<keyword evidence="4 11" id="KW-0808">Transferase</keyword>
<evidence type="ECO:0000256" key="5">
    <source>
        <dbReference type="ARBA" id="ARBA00022741"/>
    </source>
</evidence>
<keyword evidence="9" id="KW-0812">Transmembrane</keyword>
<dbReference type="GO" id="GO:0016020">
    <property type="term" value="C:membrane"/>
    <property type="evidence" value="ECO:0007669"/>
    <property type="project" value="InterPro"/>
</dbReference>
<proteinExistence type="predicted"/>
<feature type="domain" description="Histidine kinase/HSP90-like ATPase" evidence="10">
    <location>
        <begin position="428"/>
        <end position="525"/>
    </location>
</feature>
<organism evidence="11 12">
    <name type="scientific">Rehaibacterium terrae</name>
    <dbReference type="NCBI Taxonomy" id="1341696"/>
    <lineage>
        <taxon>Bacteria</taxon>
        <taxon>Pseudomonadati</taxon>
        <taxon>Pseudomonadota</taxon>
        <taxon>Gammaproteobacteria</taxon>
        <taxon>Lysobacterales</taxon>
        <taxon>Lysobacteraceae</taxon>
        <taxon>Rehaibacterium</taxon>
    </lineage>
</organism>
<evidence type="ECO:0000256" key="9">
    <source>
        <dbReference type="SAM" id="Phobius"/>
    </source>
</evidence>
<evidence type="ECO:0000256" key="7">
    <source>
        <dbReference type="ARBA" id="ARBA00022840"/>
    </source>
</evidence>
<feature type="transmembrane region" description="Helical" evidence="9">
    <location>
        <begin position="185"/>
        <end position="203"/>
    </location>
</feature>
<protein>
    <recommendedName>
        <fullName evidence="2">histidine kinase</fullName>
        <ecNumber evidence="2">2.7.13.3</ecNumber>
    </recommendedName>
</protein>
<dbReference type="Gene3D" id="1.20.5.1930">
    <property type="match status" value="1"/>
</dbReference>
<evidence type="ECO:0000313" key="12">
    <source>
        <dbReference type="Proteomes" id="UP000519004"/>
    </source>
</evidence>
<feature type="transmembrane region" description="Helical" evidence="9">
    <location>
        <begin position="114"/>
        <end position="139"/>
    </location>
</feature>
<feature type="transmembrane region" description="Helical" evidence="9">
    <location>
        <begin position="151"/>
        <end position="173"/>
    </location>
</feature>
<dbReference type="CDD" id="cd16917">
    <property type="entry name" value="HATPase_UhpB-NarQ-NarX-like"/>
    <property type="match status" value="1"/>
</dbReference>
<keyword evidence="6 11" id="KW-0418">Kinase</keyword>
<feature type="transmembrane region" description="Helical" evidence="9">
    <location>
        <begin position="234"/>
        <end position="251"/>
    </location>
</feature>
<keyword evidence="7" id="KW-0067">ATP-binding</keyword>
<reference evidence="11 12" key="1">
    <citation type="submission" date="2020-08" db="EMBL/GenBank/DDBJ databases">
        <title>Genomic Encyclopedia of Type Strains, Phase IV (KMG-IV): sequencing the most valuable type-strain genomes for metagenomic binning, comparative biology and taxonomic classification.</title>
        <authorList>
            <person name="Goeker M."/>
        </authorList>
    </citation>
    <scope>NUCLEOTIDE SEQUENCE [LARGE SCALE GENOMIC DNA]</scope>
    <source>
        <strain evidence="11 12">DSM 25897</strain>
    </source>
</reference>
<evidence type="ECO:0000256" key="3">
    <source>
        <dbReference type="ARBA" id="ARBA00022553"/>
    </source>
</evidence>
<dbReference type="GO" id="GO:0046983">
    <property type="term" value="F:protein dimerization activity"/>
    <property type="evidence" value="ECO:0007669"/>
    <property type="project" value="InterPro"/>
</dbReference>
<feature type="transmembrane region" description="Helical" evidence="9">
    <location>
        <begin position="84"/>
        <end position="102"/>
    </location>
</feature>
<dbReference type="AlphaFoldDB" id="A0A7W7Y1N0"/>
<dbReference type="Pfam" id="PF02518">
    <property type="entry name" value="HATPase_c"/>
    <property type="match status" value="1"/>
</dbReference>